<accession>A0ABT7X1P3</accession>
<evidence type="ECO:0000259" key="4">
    <source>
        <dbReference type="PROSITE" id="PS51898"/>
    </source>
</evidence>
<keyword evidence="2" id="KW-0238">DNA-binding</keyword>
<dbReference type="InterPro" id="IPR025269">
    <property type="entry name" value="SAM-like_dom"/>
</dbReference>
<evidence type="ECO:0000256" key="1">
    <source>
        <dbReference type="ARBA" id="ARBA00008857"/>
    </source>
</evidence>
<dbReference type="RefSeq" id="WP_204502575.1">
    <property type="nucleotide sequence ID" value="NZ_JACJKZ010000023.1"/>
</dbReference>
<dbReference type="SUPFAM" id="SSF56349">
    <property type="entry name" value="DNA breaking-rejoining enzymes"/>
    <property type="match status" value="1"/>
</dbReference>
<comment type="similarity">
    <text evidence="1">Belongs to the 'phage' integrase family.</text>
</comment>
<evidence type="ECO:0000256" key="2">
    <source>
        <dbReference type="ARBA" id="ARBA00023125"/>
    </source>
</evidence>
<dbReference type="EMBL" id="JAUEII010000002">
    <property type="protein sequence ID" value="MDN0048009.1"/>
    <property type="molecule type" value="Genomic_DNA"/>
</dbReference>
<dbReference type="CDD" id="cd01185">
    <property type="entry name" value="INTN1_C_like"/>
    <property type="match status" value="1"/>
</dbReference>
<dbReference type="InterPro" id="IPR013762">
    <property type="entry name" value="Integrase-like_cat_sf"/>
</dbReference>
<dbReference type="PANTHER" id="PTHR30349:SF64">
    <property type="entry name" value="PROPHAGE INTEGRASE INTD-RELATED"/>
    <property type="match status" value="1"/>
</dbReference>
<reference evidence="5" key="1">
    <citation type="submission" date="2023-06" db="EMBL/GenBank/DDBJ databases">
        <authorList>
            <person name="Zeman M."/>
            <person name="Kubasova T."/>
            <person name="Jahodarova E."/>
            <person name="Nykrynova M."/>
            <person name="Rychlik I."/>
        </authorList>
    </citation>
    <scope>NUCLEOTIDE SEQUENCE</scope>
    <source>
        <strain evidence="5">84_SSukc20</strain>
    </source>
</reference>
<sequence length="376" mass="43346">MARTKKSESVPVRIRFKELENGNKSIYLDIYYERKRRYEFLKLYLIPETSAEARAQNEHTLKAANAIKSQRIIDITNKKPPLVLSEKGKMRLIDWMDIYMEQRKQNGKRGLEPSVHSTVVQLRKYDPKARLCDVDKEFLDGFVEYMTKVAKTKRTKKPFAKKTIKTYVGYIISALNLAVDEGILSVNPGLAIDRNAIQGEQKKREYLTIDEVRLLMDTPCREDVKVPFLFSCFCGLRLGDMRSLQWKNVIEETGKVHLEVRQRKTGNMLYLPLSTQAQGYLPQQRGDAEEHVFSIPNTTTLDVVLKRWAKAAGVKKNLCYHMSRHTFATMELTLGADLYTTSQLLGHRDVETTQVYAKIIDAKKEAAVLMIDKLFE</sequence>
<organism evidence="5 6">
    <name type="scientific">Bacteroides gallinaceum</name>
    <dbReference type="NCBI Taxonomy" id="1462571"/>
    <lineage>
        <taxon>Bacteria</taxon>
        <taxon>Pseudomonadati</taxon>
        <taxon>Bacteroidota</taxon>
        <taxon>Bacteroidia</taxon>
        <taxon>Bacteroidales</taxon>
        <taxon>Bacteroidaceae</taxon>
        <taxon>Bacteroides</taxon>
    </lineage>
</organism>
<dbReference type="PANTHER" id="PTHR30349">
    <property type="entry name" value="PHAGE INTEGRASE-RELATED"/>
    <property type="match status" value="1"/>
</dbReference>
<dbReference type="Gene3D" id="1.10.150.130">
    <property type="match status" value="1"/>
</dbReference>
<name>A0ABT7X1P3_9BACE</name>
<gene>
    <name evidence="5" type="ORF">QVO10_01185</name>
</gene>
<proteinExistence type="inferred from homology"/>
<keyword evidence="3" id="KW-0233">DNA recombination</keyword>
<evidence type="ECO:0000313" key="6">
    <source>
        <dbReference type="Proteomes" id="UP001167871"/>
    </source>
</evidence>
<dbReference type="PROSITE" id="PS51898">
    <property type="entry name" value="TYR_RECOMBINASE"/>
    <property type="match status" value="1"/>
</dbReference>
<reference evidence="5" key="2">
    <citation type="submission" date="2024-05" db="EMBL/GenBank/DDBJ databases">
        <title>Identification and characterization of horizontal gene transfer across gut microbiota members of farm animals based on homology search.</title>
        <authorList>
            <person name="Schwarzerova J."/>
            <person name="Nykrynova M."/>
            <person name="Jureckova K."/>
            <person name="Cejkova D."/>
            <person name="Rychlik I."/>
        </authorList>
    </citation>
    <scope>NUCLEOTIDE SEQUENCE</scope>
    <source>
        <strain evidence="5">84_SSukc20</strain>
    </source>
</reference>
<evidence type="ECO:0000256" key="3">
    <source>
        <dbReference type="ARBA" id="ARBA00023172"/>
    </source>
</evidence>
<protein>
    <submittedName>
        <fullName evidence="5">Site-specific integrase</fullName>
    </submittedName>
</protein>
<comment type="caution">
    <text evidence="5">The sequence shown here is derived from an EMBL/GenBank/DDBJ whole genome shotgun (WGS) entry which is preliminary data.</text>
</comment>
<dbReference type="InterPro" id="IPR035386">
    <property type="entry name" value="Arm-DNA-bind_5"/>
</dbReference>
<dbReference type="InterPro" id="IPR010998">
    <property type="entry name" value="Integrase_recombinase_N"/>
</dbReference>
<dbReference type="InterPro" id="IPR011010">
    <property type="entry name" value="DNA_brk_join_enz"/>
</dbReference>
<dbReference type="Pfam" id="PF13102">
    <property type="entry name" value="Phage_int_SAM_5"/>
    <property type="match status" value="1"/>
</dbReference>
<dbReference type="InterPro" id="IPR002104">
    <property type="entry name" value="Integrase_catalytic"/>
</dbReference>
<dbReference type="Pfam" id="PF00589">
    <property type="entry name" value="Phage_integrase"/>
    <property type="match status" value="1"/>
</dbReference>
<dbReference type="Pfam" id="PF17293">
    <property type="entry name" value="Arm-DNA-bind_5"/>
    <property type="match status" value="1"/>
</dbReference>
<dbReference type="Gene3D" id="1.10.443.10">
    <property type="entry name" value="Intergrase catalytic core"/>
    <property type="match status" value="1"/>
</dbReference>
<dbReference type="Proteomes" id="UP001167871">
    <property type="component" value="Unassembled WGS sequence"/>
</dbReference>
<feature type="domain" description="Tyr recombinase" evidence="4">
    <location>
        <begin position="202"/>
        <end position="370"/>
    </location>
</feature>
<keyword evidence="6" id="KW-1185">Reference proteome</keyword>
<evidence type="ECO:0000313" key="5">
    <source>
        <dbReference type="EMBL" id="MDN0048009.1"/>
    </source>
</evidence>
<dbReference type="InterPro" id="IPR050090">
    <property type="entry name" value="Tyrosine_recombinase_XerCD"/>
</dbReference>